<accession>A0A059FE23</accession>
<dbReference type="EMBL" id="ARYK01000009">
    <property type="protein sequence ID" value="KCZ88847.1"/>
    <property type="molecule type" value="Genomic_DNA"/>
</dbReference>
<dbReference type="Pfam" id="PF07702">
    <property type="entry name" value="UTRA"/>
    <property type="match status" value="1"/>
</dbReference>
<dbReference type="SUPFAM" id="SSF64288">
    <property type="entry name" value="Chorismate lyase-like"/>
    <property type="match status" value="1"/>
</dbReference>
<dbReference type="CDD" id="cd07377">
    <property type="entry name" value="WHTH_GntR"/>
    <property type="match status" value="1"/>
</dbReference>
<dbReference type="Gene3D" id="3.40.1410.10">
    <property type="entry name" value="Chorismate lyase-like"/>
    <property type="match status" value="1"/>
</dbReference>
<dbReference type="Proteomes" id="UP000025171">
    <property type="component" value="Unassembled WGS sequence"/>
</dbReference>
<comment type="caution">
    <text evidence="5">The sequence shown here is derived from an EMBL/GenBank/DDBJ whole genome shotgun (WGS) entry which is preliminary data.</text>
</comment>
<gene>
    <name evidence="5" type="ORF">HJO_15059</name>
</gene>
<dbReference type="InterPro" id="IPR036388">
    <property type="entry name" value="WH-like_DNA-bd_sf"/>
</dbReference>
<feature type="domain" description="HTH gntR-type" evidence="4">
    <location>
        <begin position="3"/>
        <end position="71"/>
    </location>
</feature>
<dbReference type="SMART" id="SM00345">
    <property type="entry name" value="HTH_GNTR"/>
    <property type="match status" value="1"/>
</dbReference>
<dbReference type="InterPro" id="IPR028978">
    <property type="entry name" value="Chorismate_lyase_/UTRA_dom_sf"/>
</dbReference>
<keyword evidence="2" id="KW-0238">DNA-binding</keyword>
<dbReference type="InterPro" id="IPR050679">
    <property type="entry name" value="Bact_HTH_transcr_reg"/>
</dbReference>
<evidence type="ECO:0000313" key="5">
    <source>
        <dbReference type="EMBL" id="KCZ88847.1"/>
    </source>
</evidence>
<keyword evidence="6" id="KW-1185">Reference proteome</keyword>
<reference evidence="5 6" key="1">
    <citation type="journal article" date="2014" name="Antonie Van Leeuwenhoek">
        <title>Hyphomonas beringensis sp. nov. and Hyphomonas chukchiensis sp. nov., isolated from surface seawater of the Bering Sea and Chukchi Sea.</title>
        <authorList>
            <person name="Li C."/>
            <person name="Lai Q."/>
            <person name="Li G."/>
            <person name="Dong C."/>
            <person name="Wang J."/>
            <person name="Liao Y."/>
            <person name="Shao Z."/>
        </authorList>
    </citation>
    <scope>NUCLEOTIDE SEQUENCE [LARGE SCALE GENOMIC DNA]</scope>
    <source>
        <strain evidence="5 6">MHS-2</strain>
    </source>
</reference>
<dbReference type="SUPFAM" id="SSF46785">
    <property type="entry name" value="Winged helix' DNA-binding domain"/>
    <property type="match status" value="1"/>
</dbReference>
<dbReference type="STRING" id="1280950.HJO_15059"/>
<dbReference type="PANTHER" id="PTHR44846">
    <property type="entry name" value="MANNOSYL-D-GLYCERATE TRANSPORT/METABOLISM SYSTEM REPRESSOR MNGR-RELATED"/>
    <property type="match status" value="1"/>
</dbReference>
<sequence>MSSHSHHTIRQAILDRIQTGEWALGELIPGEAMLADEYGCARTTINRALQGLANDGVVIRKRKGGTRVCDMPVRQAKFNIPVVREQVEALGSVYRHQVTRRVEKAPPTAVQKRLGLAPGTKSLQLDTVHLADDRPFAFETRWVNTRAVPAILDAPLDEISANEWLVQTVPFSSGDVVFCAVNAGKDVAEALGAREGAAVFVIDRTTSLAGEFITTMQLYYREGYQLHSQL</sequence>
<keyword evidence="1" id="KW-0805">Transcription regulation</keyword>
<evidence type="ECO:0000313" key="6">
    <source>
        <dbReference type="Proteomes" id="UP000025171"/>
    </source>
</evidence>
<organism evidence="5 6">
    <name type="scientific">Hyphomonas johnsonii MHS-2</name>
    <dbReference type="NCBI Taxonomy" id="1280950"/>
    <lineage>
        <taxon>Bacteria</taxon>
        <taxon>Pseudomonadati</taxon>
        <taxon>Pseudomonadota</taxon>
        <taxon>Alphaproteobacteria</taxon>
        <taxon>Hyphomonadales</taxon>
        <taxon>Hyphomonadaceae</taxon>
        <taxon>Hyphomonas</taxon>
    </lineage>
</organism>
<dbReference type="GO" id="GO:0003700">
    <property type="term" value="F:DNA-binding transcription factor activity"/>
    <property type="evidence" value="ECO:0007669"/>
    <property type="project" value="InterPro"/>
</dbReference>
<dbReference type="InterPro" id="IPR011663">
    <property type="entry name" value="UTRA"/>
</dbReference>
<dbReference type="OrthoDB" id="9808698at2"/>
<dbReference type="PROSITE" id="PS50949">
    <property type="entry name" value="HTH_GNTR"/>
    <property type="match status" value="1"/>
</dbReference>
<dbReference type="GO" id="GO:0003677">
    <property type="term" value="F:DNA binding"/>
    <property type="evidence" value="ECO:0007669"/>
    <property type="project" value="UniProtKB-KW"/>
</dbReference>
<dbReference type="InterPro" id="IPR036390">
    <property type="entry name" value="WH_DNA-bd_sf"/>
</dbReference>
<dbReference type="Gene3D" id="1.10.10.10">
    <property type="entry name" value="Winged helix-like DNA-binding domain superfamily/Winged helix DNA-binding domain"/>
    <property type="match status" value="1"/>
</dbReference>
<dbReference type="SMART" id="SM00866">
    <property type="entry name" value="UTRA"/>
    <property type="match status" value="1"/>
</dbReference>
<evidence type="ECO:0000256" key="1">
    <source>
        <dbReference type="ARBA" id="ARBA00023015"/>
    </source>
</evidence>
<evidence type="ECO:0000259" key="4">
    <source>
        <dbReference type="PROSITE" id="PS50949"/>
    </source>
</evidence>
<evidence type="ECO:0000256" key="2">
    <source>
        <dbReference type="ARBA" id="ARBA00023125"/>
    </source>
</evidence>
<evidence type="ECO:0000256" key="3">
    <source>
        <dbReference type="ARBA" id="ARBA00023163"/>
    </source>
</evidence>
<dbReference type="PATRIC" id="fig|1280950.3.peg.3023"/>
<dbReference type="Pfam" id="PF00392">
    <property type="entry name" value="GntR"/>
    <property type="match status" value="1"/>
</dbReference>
<protein>
    <submittedName>
        <fullName evidence="5">Histidine utilization repressor</fullName>
    </submittedName>
</protein>
<name>A0A059FE23_9PROT</name>
<dbReference type="PANTHER" id="PTHR44846:SF16">
    <property type="entry name" value="TRANSCRIPTIONAL REGULATOR PHNF-RELATED"/>
    <property type="match status" value="1"/>
</dbReference>
<proteinExistence type="predicted"/>
<dbReference type="eggNOG" id="COG2188">
    <property type="taxonomic scope" value="Bacteria"/>
</dbReference>
<keyword evidence="3" id="KW-0804">Transcription</keyword>
<dbReference type="RefSeq" id="WP_035618541.1">
    <property type="nucleotide sequence ID" value="NZ_ARYK01000009.1"/>
</dbReference>
<dbReference type="InterPro" id="IPR000524">
    <property type="entry name" value="Tscrpt_reg_HTH_GntR"/>
</dbReference>
<dbReference type="AlphaFoldDB" id="A0A059FE23"/>
<dbReference type="PRINTS" id="PR00035">
    <property type="entry name" value="HTHGNTR"/>
</dbReference>